<comment type="caution">
    <text evidence="1">The sequence shown here is derived from an EMBL/GenBank/DDBJ whole genome shotgun (WGS) entry which is preliminary data.</text>
</comment>
<evidence type="ECO:0000313" key="2">
    <source>
        <dbReference type="Proteomes" id="UP000789405"/>
    </source>
</evidence>
<dbReference type="OrthoDB" id="2441040at2759"/>
<keyword evidence="2" id="KW-1185">Reference proteome</keyword>
<organism evidence="1 2">
    <name type="scientific">Dentiscutata erythropus</name>
    <dbReference type="NCBI Taxonomy" id="1348616"/>
    <lineage>
        <taxon>Eukaryota</taxon>
        <taxon>Fungi</taxon>
        <taxon>Fungi incertae sedis</taxon>
        <taxon>Mucoromycota</taxon>
        <taxon>Glomeromycotina</taxon>
        <taxon>Glomeromycetes</taxon>
        <taxon>Diversisporales</taxon>
        <taxon>Gigasporaceae</taxon>
        <taxon>Dentiscutata</taxon>
    </lineage>
</organism>
<reference evidence="1" key="1">
    <citation type="submission" date="2021-06" db="EMBL/GenBank/DDBJ databases">
        <authorList>
            <person name="Kallberg Y."/>
            <person name="Tangrot J."/>
            <person name="Rosling A."/>
        </authorList>
    </citation>
    <scope>NUCLEOTIDE SEQUENCE</scope>
    <source>
        <strain evidence="1">MA453B</strain>
    </source>
</reference>
<accession>A0A9N9JV55</accession>
<proteinExistence type="predicted"/>
<sequence>ELGVFEEDLCEEGMFKTLKKEFPDCEIYLSEVHKATAKFYCEKQKDISNDTTSLYKYLLRKKKEDSSYNIILNDNTIKTLKNIMSLELSTNVQTTSRVESYNAQIKQLVLNSNVSLIELANALETYINEETLFSEVDKALSHFFTSVMLKVQCIEVKSCLNYQASSITKAELTRYQEPKSDTMQFVKDDEDVMQVSVNYMLKNIDISNIEDDKENNLLARISFQNPKRHKAKGRPK</sequence>
<dbReference type="Proteomes" id="UP000789405">
    <property type="component" value="Unassembled WGS sequence"/>
</dbReference>
<name>A0A9N9JV55_9GLOM</name>
<protein>
    <submittedName>
        <fullName evidence="1">12641_t:CDS:1</fullName>
    </submittedName>
</protein>
<feature type="non-terminal residue" evidence="1">
    <location>
        <position position="1"/>
    </location>
</feature>
<evidence type="ECO:0000313" key="1">
    <source>
        <dbReference type="EMBL" id="CAG8798888.1"/>
    </source>
</evidence>
<dbReference type="AlphaFoldDB" id="A0A9N9JV55"/>
<dbReference type="EMBL" id="CAJVPY010033371">
    <property type="protein sequence ID" value="CAG8798888.1"/>
    <property type="molecule type" value="Genomic_DNA"/>
</dbReference>
<gene>
    <name evidence="1" type="ORF">DERYTH_LOCUS22964</name>
</gene>
<feature type="non-terminal residue" evidence="1">
    <location>
        <position position="236"/>
    </location>
</feature>